<protein>
    <recommendedName>
        <fullName evidence="2">HAAS transmembrane region domain-containing protein</fullName>
    </recommendedName>
</protein>
<dbReference type="OrthoDB" id="1750748at2"/>
<dbReference type="RefSeq" id="WP_068446322.1">
    <property type="nucleotide sequence ID" value="NZ_CP013862.1"/>
</dbReference>
<feature type="transmembrane region" description="Helical" evidence="1">
    <location>
        <begin position="200"/>
        <end position="219"/>
    </location>
</feature>
<gene>
    <name evidence="3" type="ORF">AOX59_13510</name>
</gene>
<dbReference type="STRING" id="1472767.AOX59_13510"/>
<evidence type="ECO:0000256" key="1">
    <source>
        <dbReference type="SAM" id="Phobius"/>
    </source>
</evidence>
<proteinExistence type="predicted"/>
<sequence length="252" mass="28290">MNKKVQLSYKSRKFLEDLRVYLFSSGKGSDEIEEIVEELEVHLIEAEKNGKSTEKIVGHTPKEYMEQLSDEMPVDYRSWFKYVLIIIFGAFSFTLANDLMEGTLSYSLLELIGHVIIAGCLIVGLFAAFKYIAGNQLSKWKEITVLFALGFVPITMFVGLIFLNQSIETPVIHFGTTGTILTAVVTAIFLIAVSWWAKTWVLPIILTLLLLPEYLFGLTEMGEEMVLVLGTIFTFGGIGVYLFIVSKMDKAS</sequence>
<evidence type="ECO:0000313" key="4">
    <source>
        <dbReference type="Proteomes" id="UP000050331"/>
    </source>
</evidence>
<dbReference type="EMBL" id="CP013862">
    <property type="protein sequence ID" value="ALX49496.1"/>
    <property type="molecule type" value="Genomic_DNA"/>
</dbReference>
<feature type="transmembrane region" description="Helical" evidence="1">
    <location>
        <begin position="225"/>
        <end position="244"/>
    </location>
</feature>
<dbReference type="KEGG" id="lao:AOX59_13510"/>
<dbReference type="AlphaFoldDB" id="A0A0U4DVU4"/>
<reference evidence="3 4" key="1">
    <citation type="submission" date="2016-01" db="EMBL/GenBank/DDBJ databases">
        <title>Complete genome sequence of strain Lentibacillus amyloliquefaciens LAM0015T isolated from saline sediment.</title>
        <authorList>
            <person name="Wang J.-L."/>
            <person name="He M.-X."/>
        </authorList>
    </citation>
    <scope>NUCLEOTIDE SEQUENCE [LARGE SCALE GENOMIC DNA]</scope>
    <source>
        <strain evidence="3 4">LAM0015</strain>
    </source>
</reference>
<accession>A0A0U4DVU4</accession>
<feature type="transmembrane region" description="Helical" evidence="1">
    <location>
        <begin position="79"/>
        <end position="96"/>
    </location>
</feature>
<feature type="transmembrane region" description="Helical" evidence="1">
    <location>
        <begin position="145"/>
        <end position="165"/>
    </location>
</feature>
<evidence type="ECO:0000259" key="2">
    <source>
        <dbReference type="Pfam" id="PF08006"/>
    </source>
</evidence>
<feature type="transmembrane region" description="Helical" evidence="1">
    <location>
        <begin position="111"/>
        <end position="133"/>
    </location>
</feature>
<dbReference type="SUPFAM" id="SSF158560">
    <property type="entry name" value="BH3980-like"/>
    <property type="match status" value="1"/>
</dbReference>
<feature type="transmembrane region" description="Helical" evidence="1">
    <location>
        <begin position="171"/>
        <end position="193"/>
    </location>
</feature>
<keyword evidence="1" id="KW-0812">Transmembrane</keyword>
<dbReference type="InterPro" id="IPR012963">
    <property type="entry name" value="HAAS_TM"/>
</dbReference>
<feature type="domain" description="HAAS transmembrane region" evidence="2">
    <location>
        <begin position="94"/>
        <end position="206"/>
    </location>
</feature>
<name>A0A0U4DVU4_9BACI</name>
<organism evidence="3 4">
    <name type="scientific">Lentibacillus amyloliquefaciens</name>
    <dbReference type="NCBI Taxonomy" id="1472767"/>
    <lineage>
        <taxon>Bacteria</taxon>
        <taxon>Bacillati</taxon>
        <taxon>Bacillota</taxon>
        <taxon>Bacilli</taxon>
        <taxon>Bacillales</taxon>
        <taxon>Bacillaceae</taxon>
        <taxon>Lentibacillus</taxon>
    </lineage>
</organism>
<keyword evidence="1" id="KW-0472">Membrane</keyword>
<evidence type="ECO:0000313" key="3">
    <source>
        <dbReference type="EMBL" id="ALX49496.1"/>
    </source>
</evidence>
<dbReference type="Pfam" id="PF08006">
    <property type="entry name" value="HAAS_TM"/>
    <property type="match status" value="1"/>
</dbReference>
<dbReference type="PANTHER" id="PTHR41307:SF1">
    <property type="entry name" value="MEMBRANE PROTEIN"/>
    <property type="match status" value="1"/>
</dbReference>
<keyword evidence="1" id="KW-1133">Transmembrane helix</keyword>
<dbReference type="PANTHER" id="PTHR41307">
    <property type="entry name" value="MEMBRANE PROTEIN-RELATED"/>
    <property type="match status" value="1"/>
</dbReference>
<keyword evidence="4" id="KW-1185">Reference proteome</keyword>
<dbReference type="Proteomes" id="UP000050331">
    <property type="component" value="Chromosome"/>
</dbReference>